<dbReference type="InParanoid" id="A0A259TY25"/>
<dbReference type="RefSeq" id="WP_094547024.1">
    <property type="nucleotide sequence ID" value="NZ_MQWB01000001.1"/>
</dbReference>
<reference evidence="3 4" key="1">
    <citation type="submission" date="2016-11" db="EMBL/GenBank/DDBJ databases">
        <title>Study of marine rhodopsin-containing bacteria.</title>
        <authorList>
            <person name="Yoshizawa S."/>
            <person name="Kumagai Y."/>
            <person name="Kogure K."/>
        </authorList>
    </citation>
    <scope>NUCLEOTIDE SEQUENCE [LARGE SCALE GENOMIC DNA]</scope>
    <source>
        <strain evidence="3 4">SG-29</strain>
    </source>
</reference>
<dbReference type="Pfam" id="PF00171">
    <property type="entry name" value="Aldedh"/>
    <property type="match status" value="1"/>
</dbReference>
<dbReference type="InterPro" id="IPR016162">
    <property type="entry name" value="Ald_DH_N"/>
</dbReference>
<comment type="caution">
    <text evidence="3">The sequence shown here is derived from an EMBL/GenBank/DDBJ whole genome shotgun (WGS) entry which is preliminary data.</text>
</comment>
<feature type="domain" description="Aldehyde dehydrogenase" evidence="2">
    <location>
        <begin position="164"/>
        <end position="333"/>
    </location>
</feature>
<dbReference type="InterPro" id="IPR015590">
    <property type="entry name" value="Aldehyde_DH_dom"/>
</dbReference>
<dbReference type="GO" id="GO:0016620">
    <property type="term" value="F:oxidoreductase activity, acting on the aldehyde or oxo group of donors, NAD or NADP as acceptor"/>
    <property type="evidence" value="ECO:0007669"/>
    <property type="project" value="InterPro"/>
</dbReference>
<dbReference type="InterPro" id="IPR016163">
    <property type="entry name" value="Ald_DH_C"/>
</dbReference>
<dbReference type="OrthoDB" id="136308at2"/>
<proteinExistence type="predicted"/>
<gene>
    <name evidence="3" type="ORF">BSZ36_06170</name>
</gene>
<dbReference type="InterPro" id="IPR016161">
    <property type="entry name" value="Ald_DH/histidinol_DH"/>
</dbReference>
<name>A0A259TY25_9BACT</name>
<organism evidence="3 4">
    <name type="scientific">Rubricoccus marinus</name>
    <dbReference type="NCBI Taxonomy" id="716817"/>
    <lineage>
        <taxon>Bacteria</taxon>
        <taxon>Pseudomonadati</taxon>
        <taxon>Rhodothermota</taxon>
        <taxon>Rhodothermia</taxon>
        <taxon>Rhodothermales</taxon>
        <taxon>Rubricoccaceae</taxon>
        <taxon>Rubricoccus</taxon>
    </lineage>
</organism>
<evidence type="ECO:0000313" key="4">
    <source>
        <dbReference type="Proteomes" id="UP000216446"/>
    </source>
</evidence>
<sequence length="577" mass="62487">MELVPTPPDTDHATIDAALGDLVAHRTEWARLPLASKIDLLDRLRARIDRVAGQWVTAASRAKGLPIGSSLRGEEWVSGPWALVSYIAPLKATLEHVRSGTLAEMVEGKTRQRPDGQTVVRVVPDGIYDHLLFSGTEVDVWMEPGVTPEDVPGTMATFYQEEDPSGAVALVLGAGNIASIPPLDVLYKLYAEGQVCLLKMNPVNSYLGPIFEDIFAEFVDAGYVRFAYGGADVGAYLTGHDAVEEIHMTGSAQTHDAIVYGTGEEGAARKRRDEPINHKRMTSELGGVSPVIVVPGHWSEPDLDFQAEHVATQKMHNGGFNCIASQVMILPEAWPQRSAFLSSVRRVLGDLPDRPAYYPGAEGRLEDIVEAYPGTAERLGASGERAFIADVPHDDEYAFQQEVFAGALAVTSLPGGEDAGDWLDRAVDFCNDEVVGTLGVSILIHPRTLSELGDRFWDAIARLRYGTVGVNAWSGVGFLMAQGTWGAFPGHTRDDIQSGVGVVHNSYLFSRPQKTVLKGTFAPFPRSVLLGETHTAPKPLWFVTNETAETTARRLTHFTASPSPLKLPGIFASALRG</sequence>
<keyword evidence="4" id="KW-1185">Reference proteome</keyword>
<accession>A0A259TY25</accession>
<evidence type="ECO:0000259" key="2">
    <source>
        <dbReference type="Pfam" id="PF00171"/>
    </source>
</evidence>
<protein>
    <recommendedName>
        <fullName evidence="2">Aldehyde dehydrogenase domain-containing protein</fullName>
    </recommendedName>
</protein>
<dbReference type="Gene3D" id="3.40.605.10">
    <property type="entry name" value="Aldehyde Dehydrogenase, Chain A, domain 1"/>
    <property type="match status" value="1"/>
</dbReference>
<dbReference type="Proteomes" id="UP000216446">
    <property type="component" value="Unassembled WGS sequence"/>
</dbReference>
<dbReference type="Gene3D" id="3.40.309.10">
    <property type="entry name" value="Aldehyde Dehydrogenase, Chain A, domain 2"/>
    <property type="match status" value="1"/>
</dbReference>
<evidence type="ECO:0000313" key="3">
    <source>
        <dbReference type="EMBL" id="OZC02596.1"/>
    </source>
</evidence>
<evidence type="ECO:0000256" key="1">
    <source>
        <dbReference type="ARBA" id="ARBA00023002"/>
    </source>
</evidence>
<dbReference type="AlphaFoldDB" id="A0A259TY25"/>
<dbReference type="EMBL" id="MQWB01000001">
    <property type="protein sequence ID" value="OZC02596.1"/>
    <property type="molecule type" value="Genomic_DNA"/>
</dbReference>
<keyword evidence="1" id="KW-0560">Oxidoreductase</keyword>
<dbReference type="SUPFAM" id="SSF53720">
    <property type="entry name" value="ALDH-like"/>
    <property type="match status" value="1"/>
</dbReference>